<evidence type="ECO:0000256" key="1">
    <source>
        <dbReference type="SAM" id="Phobius"/>
    </source>
</evidence>
<dbReference type="Proteomes" id="UP000289996">
    <property type="component" value="Unassembled WGS sequence"/>
</dbReference>
<keyword evidence="1" id="KW-0812">Transmembrane</keyword>
<name>A0A660E3M8_9LACO</name>
<feature type="transmembrane region" description="Helical" evidence="1">
    <location>
        <begin position="12"/>
        <end position="29"/>
    </location>
</feature>
<evidence type="ECO:0000259" key="2">
    <source>
        <dbReference type="Pfam" id="PF09335"/>
    </source>
</evidence>
<dbReference type="InterPro" id="IPR036259">
    <property type="entry name" value="MFS_trans_sf"/>
</dbReference>
<dbReference type="RefSeq" id="WP_130845562.1">
    <property type="nucleotide sequence ID" value="NZ_BJDY01000005.1"/>
</dbReference>
<organism evidence="3 4">
    <name type="scientific">Lactiplantibacillus mudanjiangensis</name>
    <dbReference type="NCBI Taxonomy" id="1296538"/>
    <lineage>
        <taxon>Bacteria</taxon>
        <taxon>Bacillati</taxon>
        <taxon>Bacillota</taxon>
        <taxon>Bacilli</taxon>
        <taxon>Lactobacillales</taxon>
        <taxon>Lactobacillaceae</taxon>
        <taxon>Lactiplantibacillus</taxon>
    </lineage>
</organism>
<feature type="transmembrane region" description="Helical" evidence="1">
    <location>
        <begin position="94"/>
        <end position="114"/>
    </location>
</feature>
<accession>A0A660E3M8</accession>
<feature type="transmembrane region" description="Helical" evidence="1">
    <location>
        <begin position="198"/>
        <end position="215"/>
    </location>
</feature>
<dbReference type="InterPro" id="IPR032816">
    <property type="entry name" value="VTT_dom"/>
</dbReference>
<protein>
    <recommendedName>
        <fullName evidence="2">VTT domain-containing protein</fullName>
    </recommendedName>
</protein>
<dbReference type="EMBL" id="UYIG01000024">
    <property type="protein sequence ID" value="VDG27549.1"/>
    <property type="molecule type" value="Genomic_DNA"/>
</dbReference>
<sequence length="225" mass="24535">MQIKSTKKRWLIVMGGLALLLVVLMVIRYRPTWQLLTTKTVSQAEIVAQVRRHPMIDGLLVVPLLMAFSFIPGAPVSAVGIVAGICFGKTMGAGLNIVGITLGNLMSQRVYGLLEARHTTTKTESVVQSIEQMRHPFLGIVIGYMVPFIPTSLVSLAAVRTKTSSRQLMIATLIGSMPTAVIYALGGDALIQAHFKNLLWLAVAVMVLAGLLWIIRQDRKQTKTS</sequence>
<evidence type="ECO:0000313" key="3">
    <source>
        <dbReference type="EMBL" id="VDG27549.1"/>
    </source>
</evidence>
<reference evidence="3 4" key="1">
    <citation type="submission" date="2018-11" db="EMBL/GenBank/DDBJ databases">
        <authorList>
            <person name="Wuyts S."/>
        </authorList>
    </citation>
    <scope>NUCLEOTIDE SEQUENCE [LARGE SCALE GENOMIC DNA]</scope>
    <source>
        <strain evidence="3">Lactobacillus mudanjiangensis AMBF249</strain>
    </source>
</reference>
<dbReference type="OrthoDB" id="2360723at2"/>
<keyword evidence="1" id="KW-0472">Membrane</keyword>
<feature type="transmembrane region" description="Helical" evidence="1">
    <location>
        <begin position="134"/>
        <end position="156"/>
    </location>
</feature>
<proteinExistence type="predicted"/>
<feature type="domain" description="VTT" evidence="2">
    <location>
        <begin position="75"/>
        <end position="188"/>
    </location>
</feature>
<keyword evidence="1" id="KW-1133">Transmembrane helix</keyword>
<feature type="transmembrane region" description="Helical" evidence="1">
    <location>
        <begin position="168"/>
        <end position="186"/>
    </location>
</feature>
<dbReference type="Gene3D" id="1.20.1250.20">
    <property type="entry name" value="MFS general substrate transporter like domains"/>
    <property type="match status" value="1"/>
</dbReference>
<dbReference type="AlphaFoldDB" id="A0A660E3M8"/>
<dbReference type="Pfam" id="PF09335">
    <property type="entry name" value="VTT_dom"/>
    <property type="match status" value="1"/>
</dbReference>
<keyword evidence="4" id="KW-1185">Reference proteome</keyword>
<feature type="transmembrane region" description="Helical" evidence="1">
    <location>
        <begin position="60"/>
        <end position="87"/>
    </location>
</feature>
<gene>
    <name evidence="3" type="ORF">MUDAN_MDHGFNIF_02406</name>
</gene>
<evidence type="ECO:0000313" key="4">
    <source>
        <dbReference type="Proteomes" id="UP000289996"/>
    </source>
</evidence>